<evidence type="ECO:0000313" key="1">
    <source>
        <dbReference type="EMBL" id="SDG38678.1"/>
    </source>
</evidence>
<dbReference type="RefSeq" id="WP_074592823.1">
    <property type="nucleotide sequence ID" value="NZ_FNBS01000069.1"/>
</dbReference>
<dbReference type="AlphaFoldDB" id="A0A1G7TTS2"/>
<protein>
    <submittedName>
        <fullName evidence="1">Uncharacterized protein</fullName>
    </submittedName>
</protein>
<dbReference type="EMBL" id="FNBS01000069">
    <property type="protein sequence ID" value="SDG38678.1"/>
    <property type="molecule type" value="Genomic_DNA"/>
</dbReference>
<gene>
    <name evidence="1" type="ORF">SAMN04244560_02267</name>
</gene>
<accession>A0A1G7TTS2</accession>
<evidence type="ECO:0000313" key="2">
    <source>
        <dbReference type="Proteomes" id="UP000183404"/>
    </source>
</evidence>
<reference evidence="1 2" key="1">
    <citation type="submission" date="2016-10" db="EMBL/GenBank/DDBJ databases">
        <authorList>
            <person name="de Groot N.N."/>
        </authorList>
    </citation>
    <scope>NUCLEOTIDE SEQUENCE [LARGE SCALE GENOMIC DNA]</scope>
    <source>
        <strain evidence="1 2">DSM 569</strain>
    </source>
</reference>
<dbReference type="Proteomes" id="UP000183404">
    <property type="component" value="Unassembled WGS sequence"/>
</dbReference>
<sequence>MKKDIRELIDDWFYSDLDIELKIKKKGRNIKDVLICESDAYYYNGKRYNGELRSIYMPLGSPDEIYDEIKDLLGIFYTKIELIEALKEIEKRGYVLS</sequence>
<organism evidence="1 2">
    <name type="scientific">Thermoanaerobacter thermohydrosulfuricus</name>
    <name type="common">Clostridium thermohydrosulfuricum</name>
    <dbReference type="NCBI Taxonomy" id="1516"/>
    <lineage>
        <taxon>Bacteria</taxon>
        <taxon>Bacillati</taxon>
        <taxon>Bacillota</taxon>
        <taxon>Clostridia</taxon>
        <taxon>Thermoanaerobacterales</taxon>
        <taxon>Thermoanaerobacteraceae</taxon>
        <taxon>Thermoanaerobacter</taxon>
    </lineage>
</organism>
<proteinExistence type="predicted"/>
<name>A0A1G7TTS2_THETY</name>